<dbReference type="EMBL" id="JAYMGO010000004">
    <property type="protein sequence ID" value="KAL1275973.1"/>
    <property type="molecule type" value="Genomic_DNA"/>
</dbReference>
<sequence>MNKAAPMLCSSTYFPGRRSCIRPVSHGRISQRRELVFHGPFVLPPSAFNSLRLSSVPKSVANFASRFVKNKIATRWALTASQHLCRTFRSD</sequence>
<evidence type="ECO:0000313" key="2">
    <source>
        <dbReference type="Proteomes" id="UP001558613"/>
    </source>
</evidence>
<evidence type="ECO:0000313" key="1">
    <source>
        <dbReference type="EMBL" id="KAL1275973.1"/>
    </source>
</evidence>
<protein>
    <submittedName>
        <fullName evidence="1">Uncharacterized protein</fullName>
    </submittedName>
</protein>
<name>A0ABR3NG90_9TELE</name>
<accession>A0ABR3NG90</accession>
<dbReference type="Proteomes" id="UP001558613">
    <property type="component" value="Unassembled WGS sequence"/>
</dbReference>
<organism evidence="1 2">
    <name type="scientific">Cirrhinus molitorella</name>
    <name type="common">mud carp</name>
    <dbReference type="NCBI Taxonomy" id="172907"/>
    <lineage>
        <taxon>Eukaryota</taxon>
        <taxon>Metazoa</taxon>
        <taxon>Chordata</taxon>
        <taxon>Craniata</taxon>
        <taxon>Vertebrata</taxon>
        <taxon>Euteleostomi</taxon>
        <taxon>Actinopterygii</taxon>
        <taxon>Neopterygii</taxon>
        <taxon>Teleostei</taxon>
        <taxon>Ostariophysi</taxon>
        <taxon>Cypriniformes</taxon>
        <taxon>Cyprinidae</taxon>
        <taxon>Labeoninae</taxon>
        <taxon>Labeonini</taxon>
        <taxon>Cirrhinus</taxon>
    </lineage>
</organism>
<keyword evidence="2" id="KW-1185">Reference proteome</keyword>
<comment type="caution">
    <text evidence="1">The sequence shown here is derived from an EMBL/GenBank/DDBJ whole genome shotgun (WGS) entry which is preliminary data.</text>
</comment>
<proteinExistence type="predicted"/>
<gene>
    <name evidence="1" type="ORF">QQF64_035596</name>
</gene>
<reference evidence="1 2" key="1">
    <citation type="submission" date="2023-09" db="EMBL/GenBank/DDBJ databases">
        <authorList>
            <person name="Wang M."/>
        </authorList>
    </citation>
    <scope>NUCLEOTIDE SEQUENCE [LARGE SCALE GENOMIC DNA]</scope>
    <source>
        <strain evidence="1">GT-2023</strain>
        <tissue evidence="1">Liver</tissue>
    </source>
</reference>